<dbReference type="EMBL" id="UINC01002803">
    <property type="protein sequence ID" value="SVA00452.1"/>
    <property type="molecule type" value="Genomic_DNA"/>
</dbReference>
<accession>A0A381S8N9</accession>
<feature type="non-terminal residue" evidence="2">
    <location>
        <position position="1"/>
    </location>
</feature>
<dbReference type="InterPro" id="IPR014867">
    <property type="entry name" value="Spore_coat_CotH_CotH2/3/7"/>
</dbReference>
<dbReference type="SUPFAM" id="SSF49785">
    <property type="entry name" value="Galactose-binding domain-like"/>
    <property type="match status" value="1"/>
</dbReference>
<sequence>VINMHAIRQWSSGPCFVRLWALPLALLFAAPLGQAVTLFDYEATWKMWRGNKTPTRPDYWAWLKPDHDDSEWETAPTPVFFGENVTGGTELDDMKSRYSSFFLRRKFDAPNPDTITSMTLRAKVDDGFVAYINGTEVARHNVDVDKPKYNSAASKAASEPLRFRNYALKNLDEFLVDGENTIAVIVLNLRRTSTDVLFDARLTAVSVESVPPKVETVDPPRGLASDLGQISVTFSEPVNGVDATDLLANGQSAQSVEGSGRTWVFQLADLPQGKVNLTWAKNHGITDQAQTPNTLLETANGNRWTYTHADNNPPYVRRTNPPAGLTVKSLDMVGVEFSMPVSGVDADDLLINGTPAKSLTKISDSHYRFVLGQAPGGEVKISWDLYHNITGTNPFKKTFLPLGWFYHVDANAPPPPRIVISEIMYHPVEEPEFNRSGQPLLDLSEDVHEFIELHNFSRETVTLDNWRISGGIDYAFPAGTKVESGDFLIVAKDPKRLASIKEYRLAGVTVLGPYEGVLSNNGEQVSVENDGGNAEDSVRYSALFPWPMGADSIGAGPKWTGIDPMQYQYRGRSLERVNFSLPGGDPANWVASPLEKNATPGRPNHIARERAMPAPIVTSIRAVNSKGDTLISKLDTVTIEARFSTNETLAGVTLEYFYDNLEKEGETVAKRDMKLENGTWTHTLPKKPDRTLVRYRILADLGMGQEKISPRKSDPYQWHLYFVMPKFSDTRKYFELMVSRNGLSQLSKNAAANPRSGYRPAKNIKPRGPWNDTVHGILVYNGEVRDVYCRWNGSFFRRNSGRNSWKVRLPRYNQFDGQSDLLFMDKDNVTVAGHTLYRELGLPTSHTEWVDVAINKRKMRRLMIEDHNDRMLEKYHEDQARRNPGTELEPNGHIFKSSGILQNLGPYGRGDGGKLGSSAGWTSLQRYEWIYSSKNQDWKGHSELQEMIDGLAKNRSNRTRLRKWFEENWDMESLMSYIAVRNWMGTWDDTVHNFYLWRRADGRWALLPWDFDSDMQSGFTTKSIFIGEAGNAHTTHGTHTIKDAFFKAFRTEYKEHLYYLNNTLLTPDNIKRMGLTSYTSYATGRRSNVNQQCGKVNIPTQPAARKLTGGSSVYAPASMVVTAFESGDGAVTHASTLWEIRSADGSFTYPVFKIETTENLTELPVPFDLLEFGRSYYWRATYIDSKGRKSLPNTEAGFRYGGHAKSEDLISLKDTEWKYNADGENLGTTWRKAEYDDSAWPSGKSYLGRATSRQKYKMATTLKMGATTFYFRKVFDFDQPAGGGELQIRYLIDDGAVFYLNGKQIHRANMKERGSIRYTTRALSAVSNAELSGQITLPGKSLKQGENILAVEVHQFSTNDRDLAFGLSLHATVESLPDGVILNELMAANRGSVTHADTNPDWIELHNPTNRDIDLGGAGLGDGVALEPTFFFPIQTILPAKGHLIVWCDDQKESPGLHTGFALDADGQNIALWWPGEEGLKIQDAIGFGPQADDLSVGREPDGLGPWTLNTPTPGQANVGSDTGSVTSLVINEWMARPDDGDDWLELFNKSSLPIPLAGLKLSDDPAQPGKTLMPPLTFIGPNGFLRLTADNSPADGPTHLGFRLSGSGEEIVLTDTKDKVIDSVLFNEQTRGTSKGRYPDGAKSIVFFPNSATPGRANLILGDSDEDGLPNLWEDQYGLNPNDASDAALDTDNDGHTNLEELLAGTRPNDASSVLWVDLKLQQKSVIVSFEAQAGRTYVLWNTDDIAGGGWIKVQEFPAQDDKRNVTHGIPAEHLPLPSGYYRLTIPATND</sequence>
<feature type="domain" description="LTD" evidence="1">
    <location>
        <begin position="1522"/>
        <end position="1632"/>
    </location>
</feature>
<dbReference type="Pfam" id="PF08757">
    <property type="entry name" value="CotH"/>
    <property type="match status" value="1"/>
</dbReference>
<feature type="domain" description="LTD" evidence="1">
    <location>
        <begin position="406"/>
        <end position="542"/>
    </location>
</feature>
<evidence type="ECO:0000313" key="2">
    <source>
        <dbReference type="EMBL" id="SVA00452.1"/>
    </source>
</evidence>
<dbReference type="Gene3D" id="2.60.40.1260">
    <property type="entry name" value="Lamin Tail domain"/>
    <property type="match status" value="1"/>
</dbReference>
<dbReference type="InterPro" id="IPR008979">
    <property type="entry name" value="Galactose-bd-like_sf"/>
</dbReference>
<name>A0A381S8N9_9ZZZZ</name>
<evidence type="ECO:0000259" key="1">
    <source>
        <dbReference type="PROSITE" id="PS51841"/>
    </source>
</evidence>
<dbReference type="SUPFAM" id="SSF74853">
    <property type="entry name" value="Lamin A/C globular tail domain"/>
    <property type="match status" value="3"/>
</dbReference>
<proteinExistence type="predicted"/>
<dbReference type="Gene3D" id="2.60.120.260">
    <property type="entry name" value="Galactose-binding domain-like"/>
    <property type="match status" value="2"/>
</dbReference>
<dbReference type="InterPro" id="IPR036415">
    <property type="entry name" value="Lamin_tail_dom_sf"/>
</dbReference>
<feature type="domain" description="LTD" evidence="1">
    <location>
        <begin position="1367"/>
        <end position="1490"/>
    </location>
</feature>
<protein>
    <recommendedName>
        <fullName evidence="1">LTD domain-containing protein</fullName>
    </recommendedName>
</protein>
<dbReference type="PROSITE" id="PS51841">
    <property type="entry name" value="LTD"/>
    <property type="match status" value="3"/>
</dbReference>
<reference evidence="2" key="1">
    <citation type="submission" date="2018-05" db="EMBL/GenBank/DDBJ databases">
        <authorList>
            <person name="Lanie J.A."/>
            <person name="Ng W.-L."/>
            <person name="Kazmierczak K.M."/>
            <person name="Andrzejewski T.M."/>
            <person name="Davidsen T.M."/>
            <person name="Wayne K.J."/>
            <person name="Tettelin H."/>
            <person name="Glass J.I."/>
            <person name="Rusch D."/>
            <person name="Podicherti R."/>
            <person name="Tsui H.-C.T."/>
            <person name="Winkler M.E."/>
        </authorList>
    </citation>
    <scope>NUCLEOTIDE SEQUENCE</scope>
</reference>
<organism evidence="2">
    <name type="scientific">marine metagenome</name>
    <dbReference type="NCBI Taxonomy" id="408172"/>
    <lineage>
        <taxon>unclassified sequences</taxon>
        <taxon>metagenomes</taxon>
        <taxon>ecological metagenomes</taxon>
    </lineage>
</organism>
<gene>
    <name evidence="2" type="ORF">METZ01_LOCUS53306</name>
</gene>
<dbReference type="Pfam" id="PF00932">
    <property type="entry name" value="LTD"/>
    <property type="match status" value="3"/>
</dbReference>
<dbReference type="InterPro" id="IPR001322">
    <property type="entry name" value="Lamin_tail_dom"/>
</dbReference>